<sequence length="66" mass="7874">MDTIQKRSIKTGLYCGILYTILMGVDEYWGTKEIVIWKSIFRFLFFAIFMGLVNLYNLRTLKKDEK</sequence>
<evidence type="ECO:0000313" key="2">
    <source>
        <dbReference type="EMBL" id="MBP1841229.1"/>
    </source>
</evidence>
<proteinExistence type="predicted"/>
<keyword evidence="1" id="KW-1133">Transmembrane helix</keyword>
<evidence type="ECO:0000256" key="1">
    <source>
        <dbReference type="SAM" id="Phobius"/>
    </source>
</evidence>
<reference evidence="2" key="1">
    <citation type="submission" date="2021-03" db="EMBL/GenBank/DDBJ databases">
        <title>Genomic Encyclopedia of Type Strains, Phase IV (KMG-IV): sequencing the most valuable type-strain genomes for metagenomic binning, comparative biology and taxonomic classification.</title>
        <authorList>
            <person name="Goeker M."/>
        </authorList>
    </citation>
    <scope>NUCLEOTIDE SEQUENCE</scope>
    <source>
        <strain evidence="2">DSM 15523</strain>
        <strain evidence="3 5">DSM 16476</strain>
    </source>
</reference>
<gene>
    <name evidence="2" type="ORF">J2Z56_003161</name>
    <name evidence="3" type="ORF">J2Z57_003305</name>
</gene>
<accession>A0A9X0YPE8</accession>
<dbReference type="Proteomes" id="UP001138672">
    <property type="component" value="Unassembled WGS sequence"/>
</dbReference>
<protein>
    <submittedName>
        <fullName evidence="2">Uncharacterized protein</fullName>
    </submittedName>
</protein>
<dbReference type="EMBL" id="JAUSUU010000011">
    <property type="protein sequence ID" value="MDQ0336848.1"/>
    <property type="molecule type" value="Genomic_DNA"/>
</dbReference>
<name>A0A9X0YPE8_9FLAO</name>
<dbReference type="RefSeq" id="WP_103191477.1">
    <property type="nucleotide sequence ID" value="NZ_JAGGJQ010000010.1"/>
</dbReference>
<keyword evidence="1" id="KW-0812">Transmembrane</keyword>
<comment type="caution">
    <text evidence="2">The sequence shown here is derived from an EMBL/GenBank/DDBJ whole genome shotgun (WGS) entry which is preliminary data.</text>
</comment>
<feature type="transmembrane region" description="Helical" evidence="1">
    <location>
        <begin position="35"/>
        <end position="56"/>
    </location>
</feature>
<evidence type="ECO:0000313" key="3">
    <source>
        <dbReference type="EMBL" id="MDQ0336848.1"/>
    </source>
</evidence>
<keyword evidence="5" id="KW-1185">Reference proteome</keyword>
<dbReference type="Proteomes" id="UP001231587">
    <property type="component" value="Unassembled WGS sequence"/>
</dbReference>
<feature type="transmembrane region" description="Helical" evidence="1">
    <location>
        <begin position="12"/>
        <end position="29"/>
    </location>
</feature>
<evidence type="ECO:0000313" key="5">
    <source>
        <dbReference type="Proteomes" id="UP001231587"/>
    </source>
</evidence>
<dbReference type="AlphaFoldDB" id="A0A9X0YPE8"/>
<evidence type="ECO:0000313" key="4">
    <source>
        <dbReference type="Proteomes" id="UP001138672"/>
    </source>
</evidence>
<dbReference type="EMBL" id="JAGGJQ010000010">
    <property type="protein sequence ID" value="MBP1841229.1"/>
    <property type="molecule type" value="Genomic_DNA"/>
</dbReference>
<organism evidence="2 4">
    <name type="scientific">Formosa algae</name>
    <dbReference type="NCBI Taxonomy" id="225843"/>
    <lineage>
        <taxon>Bacteria</taxon>
        <taxon>Pseudomonadati</taxon>
        <taxon>Bacteroidota</taxon>
        <taxon>Flavobacteriia</taxon>
        <taxon>Flavobacteriales</taxon>
        <taxon>Flavobacteriaceae</taxon>
        <taxon>Formosa</taxon>
    </lineage>
</organism>
<keyword evidence="1" id="KW-0472">Membrane</keyword>
<dbReference type="OrthoDB" id="1376435at2"/>